<accession>A0ACB7T2Q4</accession>
<organism evidence="1 2">
    <name type="scientific">Hyalomma asiaticum</name>
    <name type="common">Tick</name>
    <dbReference type="NCBI Taxonomy" id="266040"/>
    <lineage>
        <taxon>Eukaryota</taxon>
        <taxon>Metazoa</taxon>
        <taxon>Ecdysozoa</taxon>
        <taxon>Arthropoda</taxon>
        <taxon>Chelicerata</taxon>
        <taxon>Arachnida</taxon>
        <taxon>Acari</taxon>
        <taxon>Parasitiformes</taxon>
        <taxon>Ixodida</taxon>
        <taxon>Ixodoidea</taxon>
        <taxon>Ixodidae</taxon>
        <taxon>Hyalomminae</taxon>
        <taxon>Hyalomma</taxon>
    </lineage>
</organism>
<evidence type="ECO:0000313" key="1">
    <source>
        <dbReference type="EMBL" id="KAH6941383.1"/>
    </source>
</evidence>
<sequence>MEVAFIASLMKLGKDDELVHPSVVTQSGSVLIGSDQMWKVLAGEVSRCEGNELLTAMNSKLGWTFQGSTTHSAPQLTASRMMVRVLKVQVAESDESLHSFLGT</sequence>
<comment type="caution">
    <text evidence="1">The sequence shown here is derived from an EMBL/GenBank/DDBJ whole genome shotgun (WGS) entry which is preliminary data.</text>
</comment>
<keyword evidence="2" id="KW-1185">Reference proteome</keyword>
<gene>
    <name evidence="1" type="ORF">HPB50_017884</name>
</gene>
<dbReference type="Proteomes" id="UP000821845">
    <property type="component" value="Chromosome 11"/>
</dbReference>
<evidence type="ECO:0000313" key="2">
    <source>
        <dbReference type="Proteomes" id="UP000821845"/>
    </source>
</evidence>
<name>A0ACB7T2Q4_HYAAI</name>
<dbReference type="EMBL" id="CM023491">
    <property type="protein sequence ID" value="KAH6941383.1"/>
    <property type="molecule type" value="Genomic_DNA"/>
</dbReference>
<proteinExistence type="predicted"/>
<protein>
    <submittedName>
        <fullName evidence="1">Uncharacterized protein</fullName>
    </submittedName>
</protein>
<reference evidence="1" key="1">
    <citation type="submission" date="2020-05" db="EMBL/GenBank/DDBJ databases">
        <title>Large-scale comparative analyses of tick genomes elucidate their genetic diversity and vector capacities.</title>
        <authorList>
            <person name="Jia N."/>
            <person name="Wang J."/>
            <person name="Shi W."/>
            <person name="Du L."/>
            <person name="Sun Y."/>
            <person name="Zhan W."/>
            <person name="Jiang J."/>
            <person name="Wang Q."/>
            <person name="Zhang B."/>
            <person name="Ji P."/>
            <person name="Sakyi L.B."/>
            <person name="Cui X."/>
            <person name="Yuan T."/>
            <person name="Jiang B."/>
            <person name="Yang W."/>
            <person name="Lam T.T.-Y."/>
            <person name="Chang Q."/>
            <person name="Ding S."/>
            <person name="Wang X."/>
            <person name="Zhu J."/>
            <person name="Ruan X."/>
            <person name="Zhao L."/>
            <person name="Wei J."/>
            <person name="Que T."/>
            <person name="Du C."/>
            <person name="Cheng J."/>
            <person name="Dai P."/>
            <person name="Han X."/>
            <person name="Huang E."/>
            <person name="Gao Y."/>
            <person name="Liu J."/>
            <person name="Shao H."/>
            <person name="Ye R."/>
            <person name="Li L."/>
            <person name="Wei W."/>
            <person name="Wang X."/>
            <person name="Wang C."/>
            <person name="Yang T."/>
            <person name="Huo Q."/>
            <person name="Li W."/>
            <person name="Guo W."/>
            <person name="Chen H."/>
            <person name="Zhou L."/>
            <person name="Ni X."/>
            <person name="Tian J."/>
            <person name="Zhou Y."/>
            <person name="Sheng Y."/>
            <person name="Liu T."/>
            <person name="Pan Y."/>
            <person name="Xia L."/>
            <person name="Li J."/>
            <person name="Zhao F."/>
            <person name="Cao W."/>
        </authorList>
    </citation>
    <scope>NUCLEOTIDE SEQUENCE</scope>
    <source>
        <strain evidence="1">Hyas-2018</strain>
    </source>
</reference>